<evidence type="ECO:0000256" key="1">
    <source>
        <dbReference type="ARBA" id="ARBA00023002"/>
    </source>
</evidence>
<evidence type="ECO:0000313" key="3">
    <source>
        <dbReference type="EMBL" id="GAA1848816.1"/>
    </source>
</evidence>
<accession>A0ABN2N2E1</accession>
<feature type="domain" description="Flavin reductase like" evidence="2">
    <location>
        <begin position="19"/>
        <end position="165"/>
    </location>
</feature>
<dbReference type="Gene3D" id="2.30.110.10">
    <property type="entry name" value="Electron Transport, Fmn-binding Protein, Chain A"/>
    <property type="match status" value="1"/>
</dbReference>
<sequence length="178" mass="19127">MTDVATAPGGLDDGMREFMSGFPTGVAVVTTRGHDGEPHGLTCSSMTSVALDPPTLLVCLRQNTGGTLSVLLERGVFAVNLLHDGASHTARLMARTAADRFSNVRWNPSPLLGAPWLEDDTHATAECRVSGTVSLGTHTVVFGEVVGTAKREGDPLLYGYRQFSSWRHTELHAEPRDR</sequence>
<gene>
    <name evidence="3" type="ORF">GCM10009751_01180</name>
</gene>
<dbReference type="SMART" id="SM00903">
    <property type="entry name" value="Flavin_Reduct"/>
    <property type="match status" value="1"/>
</dbReference>
<dbReference type="EMBL" id="BAAANL010000001">
    <property type="protein sequence ID" value="GAA1848816.1"/>
    <property type="molecule type" value="Genomic_DNA"/>
</dbReference>
<evidence type="ECO:0000313" key="4">
    <source>
        <dbReference type="Proteomes" id="UP001501094"/>
    </source>
</evidence>
<dbReference type="Pfam" id="PF01613">
    <property type="entry name" value="Flavin_Reduct"/>
    <property type="match status" value="1"/>
</dbReference>
<reference evidence="3 4" key="1">
    <citation type="journal article" date="2019" name="Int. J. Syst. Evol. Microbiol.">
        <title>The Global Catalogue of Microorganisms (GCM) 10K type strain sequencing project: providing services to taxonomists for standard genome sequencing and annotation.</title>
        <authorList>
            <consortium name="The Broad Institute Genomics Platform"/>
            <consortium name="The Broad Institute Genome Sequencing Center for Infectious Disease"/>
            <person name="Wu L."/>
            <person name="Ma J."/>
        </authorList>
    </citation>
    <scope>NUCLEOTIDE SEQUENCE [LARGE SCALE GENOMIC DNA]</scope>
    <source>
        <strain evidence="3 4">JCM 14326</strain>
    </source>
</reference>
<dbReference type="Proteomes" id="UP001501094">
    <property type="component" value="Unassembled WGS sequence"/>
</dbReference>
<dbReference type="InterPro" id="IPR050268">
    <property type="entry name" value="NADH-dep_flavin_reductase"/>
</dbReference>
<evidence type="ECO:0000259" key="2">
    <source>
        <dbReference type="SMART" id="SM00903"/>
    </source>
</evidence>
<dbReference type="RefSeq" id="WP_344098725.1">
    <property type="nucleotide sequence ID" value="NZ_BAAANL010000001.1"/>
</dbReference>
<dbReference type="InterPro" id="IPR012349">
    <property type="entry name" value="Split_barrel_FMN-bd"/>
</dbReference>
<organism evidence="3 4">
    <name type="scientific">Myceligenerans crystallogenes</name>
    <dbReference type="NCBI Taxonomy" id="316335"/>
    <lineage>
        <taxon>Bacteria</taxon>
        <taxon>Bacillati</taxon>
        <taxon>Actinomycetota</taxon>
        <taxon>Actinomycetes</taxon>
        <taxon>Micrococcales</taxon>
        <taxon>Promicromonosporaceae</taxon>
        <taxon>Myceligenerans</taxon>
    </lineage>
</organism>
<protein>
    <recommendedName>
        <fullName evidence="2">Flavin reductase like domain-containing protein</fullName>
    </recommendedName>
</protein>
<dbReference type="PANTHER" id="PTHR30466">
    <property type="entry name" value="FLAVIN REDUCTASE"/>
    <property type="match status" value="1"/>
</dbReference>
<name>A0ABN2N2E1_9MICO</name>
<dbReference type="InterPro" id="IPR002563">
    <property type="entry name" value="Flavin_Rdtase-like_dom"/>
</dbReference>
<proteinExistence type="predicted"/>
<dbReference type="PANTHER" id="PTHR30466:SF1">
    <property type="entry name" value="FMN REDUCTASE (NADH) RUTF"/>
    <property type="match status" value="1"/>
</dbReference>
<dbReference type="SUPFAM" id="SSF50475">
    <property type="entry name" value="FMN-binding split barrel"/>
    <property type="match status" value="1"/>
</dbReference>
<keyword evidence="1" id="KW-0560">Oxidoreductase</keyword>
<keyword evidence="4" id="KW-1185">Reference proteome</keyword>
<comment type="caution">
    <text evidence="3">The sequence shown here is derived from an EMBL/GenBank/DDBJ whole genome shotgun (WGS) entry which is preliminary data.</text>
</comment>